<accession>A0A0V1KIZ4</accession>
<organism evidence="1 2">
    <name type="scientific">Trichinella nativa</name>
    <dbReference type="NCBI Taxonomy" id="6335"/>
    <lineage>
        <taxon>Eukaryota</taxon>
        <taxon>Metazoa</taxon>
        <taxon>Ecdysozoa</taxon>
        <taxon>Nematoda</taxon>
        <taxon>Enoplea</taxon>
        <taxon>Dorylaimia</taxon>
        <taxon>Trichinellida</taxon>
        <taxon>Trichinellidae</taxon>
        <taxon>Trichinella</taxon>
    </lineage>
</organism>
<gene>
    <name evidence="1" type="ORF">T02_7365</name>
</gene>
<protein>
    <submittedName>
        <fullName evidence="1">Uncharacterized protein</fullName>
    </submittedName>
</protein>
<sequence length="40" mass="4796">MIIKVSDFWKIASSEIYPTIVHFTQILLNIQVCAREFFHR</sequence>
<proteinExistence type="predicted"/>
<reference evidence="1 2" key="1">
    <citation type="submission" date="2015-05" db="EMBL/GenBank/DDBJ databases">
        <title>Evolution of Trichinella species and genotypes.</title>
        <authorList>
            <person name="Korhonen P.K."/>
            <person name="Edoardo P."/>
            <person name="Giuseppe L.R."/>
            <person name="Gasser R.B."/>
        </authorList>
    </citation>
    <scope>NUCLEOTIDE SEQUENCE [LARGE SCALE GENOMIC DNA]</scope>
    <source>
        <strain evidence="1">ISS10</strain>
    </source>
</reference>
<dbReference type="AlphaFoldDB" id="A0A0V1KIZ4"/>
<evidence type="ECO:0000313" key="1">
    <source>
        <dbReference type="EMBL" id="KRZ47222.1"/>
    </source>
</evidence>
<evidence type="ECO:0000313" key="2">
    <source>
        <dbReference type="Proteomes" id="UP000054721"/>
    </source>
</evidence>
<keyword evidence="2" id="KW-1185">Reference proteome</keyword>
<comment type="caution">
    <text evidence="1">The sequence shown here is derived from an EMBL/GenBank/DDBJ whole genome shotgun (WGS) entry which is preliminary data.</text>
</comment>
<dbReference type="Proteomes" id="UP000054721">
    <property type="component" value="Unassembled WGS sequence"/>
</dbReference>
<name>A0A0V1KIZ4_9BILA</name>
<dbReference type="EMBL" id="JYDW01001140">
    <property type="protein sequence ID" value="KRZ47222.1"/>
    <property type="molecule type" value="Genomic_DNA"/>
</dbReference>